<dbReference type="GeneID" id="103709717"/>
<evidence type="ECO:0000313" key="2">
    <source>
        <dbReference type="Proteomes" id="UP000228380"/>
    </source>
</evidence>
<dbReference type="RefSeq" id="XP_008793423.2">
    <property type="nucleotide sequence ID" value="XM_008795201.2"/>
</dbReference>
<reference evidence="2" key="1">
    <citation type="journal article" date="2019" name="Nat. Commun.">
        <title>Genome-wide association mapping of date palm fruit traits.</title>
        <authorList>
            <person name="Hazzouri K.M."/>
            <person name="Gros-Balthazard M."/>
            <person name="Flowers J.M."/>
            <person name="Copetti D."/>
            <person name="Lemansour A."/>
            <person name="Lebrun M."/>
            <person name="Masmoudi K."/>
            <person name="Ferrand S."/>
            <person name="Dhar M.I."/>
            <person name="Fresquez Z.A."/>
            <person name="Rosas U."/>
            <person name="Zhang J."/>
            <person name="Talag J."/>
            <person name="Lee S."/>
            <person name="Kudrna D."/>
            <person name="Powell R.F."/>
            <person name="Leitch I.J."/>
            <person name="Krueger R.R."/>
            <person name="Wing R.A."/>
            <person name="Amiri K.M.A."/>
            <person name="Purugganan M.D."/>
        </authorList>
    </citation>
    <scope>NUCLEOTIDE SEQUENCE [LARGE SCALE GENOMIC DNA]</scope>
    <source>
        <strain evidence="2">cv. Khalas</strain>
    </source>
</reference>
<accession>A0A8B7C7P0</accession>
<dbReference type="AlphaFoldDB" id="A0A8B7C7P0"/>
<protein>
    <submittedName>
        <fullName evidence="3">Uncharacterized protein LOC103709717</fullName>
    </submittedName>
</protein>
<name>A0A8B7C7P0_PHODC</name>
<sequence length="162" mass="17907">MRREIFIPLLATKLSGAAFATEQGLRRSQQRKGVKEDEKGGAEHRQGQGSSQPLKRSTLDKKKPDGGNPSASRGGECARNKTNKYFHRIVNSCLNASTSLRHLTATKECAHEAKREKLGLMSQERQREIDQEKARTEAGGAALEEELVIMGAPRLDLIVELN</sequence>
<evidence type="ECO:0000256" key="1">
    <source>
        <dbReference type="SAM" id="MobiDB-lite"/>
    </source>
</evidence>
<feature type="region of interest" description="Disordered" evidence="1">
    <location>
        <begin position="18"/>
        <end position="79"/>
    </location>
</feature>
<evidence type="ECO:0000313" key="3">
    <source>
        <dbReference type="RefSeq" id="XP_008793423.2"/>
    </source>
</evidence>
<proteinExistence type="predicted"/>
<keyword evidence="2" id="KW-1185">Reference proteome</keyword>
<feature type="compositionally biased region" description="Basic and acidic residues" evidence="1">
    <location>
        <begin position="33"/>
        <end position="46"/>
    </location>
</feature>
<dbReference type="KEGG" id="pda:103709717"/>
<organism evidence="2 3">
    <name type="scientific">Phoenix dactylifera</name>
    <name type="common">Date palm</name>
    <dbReference type="NCBI Taxonomy" id="42345"/>
    <lineage>
        <taxon>Eukaryota</taxon>
        <taxon>Viridiplantae</taxon>
        <taxon>Streptophyta</taxon>
        <taxon>Embryophyta</taxon>
        <taxon>Tracheophyta</taxon>
        <taxon>Spermatophyta</taxon>
        <taxon>Magnoliopsida</taxon>
        <taxon>Liliopsida</taxon>
        <taxon>Arecaceae</taxon>
        <taxon>Coryphoideae</taxon>
        <taxon>Phoeniceae</taxon>
        <taxon>Phoenix</taxon>
    </lineage>
</organism>
<dbReference type="Proteomes" id="UP000228380">
    <property type="component" value="Chromosome 13"/>
</dbReference>
<reference evidence="3" key="2">
    <citation type="submission" date="2025-08" db="UniProtKB">
        <authorList>
            <consortium name="RefSeq"/>
        </authorList>
    </citation>
    <scope>IDENTIFICATION</scope>
    <source>
        <tissue evidence="3">Young leaves</tissue>
    </source>
</reference>
<gene>
    <name evidence="3" type="primary">LOC103709717</name>
</gene>